<dbReference type="SMART" id="SM00387">
    <property type="entry name" value="HATPase_c"/>
    <property type="match status" value="1"/>
</dbReference>
<dbReference type="Gene3D" id="1.10.287.130">
    <property type="match status" value="1"/>
</dbReference>
<dbReference type="AlphaFoldDB" id="A0A0M2RCN4"/>
<dbReference type="InterPro" id="IPR005467">
    <property type="entry name" value="His_kinase_dom"/>
</dbReference>
<evidence type="ECO:0000256" key="2">
    <source>
        <dbReference type="ARBA" id="ARBA00004370"/>
    </source>
</evidence>
<dbReference type="GO" id="GO:0016020">
    <property type="term" value="C:membrane"/>
    <property type="evidence" value="ECO:0007669"/>
    <property type="project" value="UniProtKB-SubCell"/>
</dbReference>
<dbReference type="EC" id="2.7.13.3" evidence="3"/>
<dbReference type="Gene3D" id="3.30.565.10">
    <property type="entry name" value="Histidine kinase-like ATPase, C-terminal domain"/>
    <property type="match status" value="1"/>
</dbReference>
<dbReference type="SUPFAM" id="SSF47384">
    <property type="entry name" value="Homodimeric domain of signal transducing histidine kinase"/>
    <property type="match status" value="1"/>
</dbReference>
<evidence type="ECO:0000256" key="10">
    <source>
        <dbReference type="ARBA" id="ARBA00023136"/>
    </source>
</evidence>
<dbReference type="InterPro" id="IPR011047">
    <property type="entry name" value="Quinoprotein_ADH-like_sf"/>
</dbReference>
<dbReference type="GO" id="GO:0005524">
    <property type="term" value="F:ATP binding"/>
    <property type="evidence" value="ECO:0007669"/>
    <property type="project" value="UniProtKB-KW"/>
</dbReference>
<dbReference type="Pfam" id="PF07494">
    <property type="entry name" value="Reg_prop"/>
    <property type="match status" value="5"/>
</dbReference>
<evidence type="ECO:0000256" key="4">
    <source>
        <dbReference type="ARBA" id="ARBA00022553"/>
    </source>
</evidence>
<dbReference type="SUPFAM" id="SSF50998">
    <property type="entry name" value="Quinoprotein alcohol dehydrogenase-like"/>
    <property type="match status" value="1"/>
</dbReference>
<dbReference type="InterPro" id="IPR015943">
    <property type="entry name" value="WD40/YVTN_repeat-like_dom_sf"/>
</dbReference>
<dbReference type="InterPro" id="IPR036097">
    <property type="entry name" value="HisK_dim/P_sf"/>
</dbReference>
<keyword evidence="4" id="KW-0597">Phosphoprotein</keyword>
<evidence type="ECO:0000256" key="5">
    <source>
        <dbReference type="ARBA" id="ARBA00022679"/>
    </source>
</evidence>
<evidence type="ECO:0000256" key="8">
    <source>
        <dbReference type="ARBA" id="ARBA00022840"/>
    </source>
</evidence>
<evidence type="ECO:0000256" key="3">
    <source>
        <dbReference type="ARBA" id="ARBA00012438"/>
    </source>
</evidence>
<dbReference type="SMART" id="SM00388">
    <property type="entry name" value="HisKA"/>
    <property type="match status" value="1"/>
</dbReference>
<dbReference type="GO" id="GO:0000155">
    <property type="term" value="F:phosphorelay sensor kinase activity"/>
    <property type="evidence" value="ECO:0007669"/>
    <property type="project" value="InterPro"/>
</dbReference>
<comment type="catalytic activity">
    <reaction evidence="1">
        <text>ATP + protein L-histidine = ADP + protein N-phospho-L-histidine.</text>
        <dbReference type="EC" id="2.7.13.3"/>
    </reaction>
</comment>
<keyword evidence="6" id="KW-0547">Nucleotide-binding</keyword>
<evidence type="ECO:0000259" key="11">
    <source>
        <dbReference type="PROSITE" id="PS50109"/>
    </source>
</evidence>
<dbReference type="Gene3D" id="2.60.40.10">
    <property type="entry name" value="Immunoglobulins"/>
    <property type="match status" value="1"/>
</dbReference>
<accession>A0A0M2RCN4</accession>
<protein>
    <recommendedName>
        <fullName evidence="3">histidine kinase</fullName>
        <ecNumber evidence="3">2.7.13.3</ecNumber>
    </recommendedName>
</protein>
<dbReference type="CDD" id="cd00082">
    <property type="entry name" value="HisKA"/>
    <property type="match status" value="1"/>
</dbReference>
<dbReference type="InterPro" id="IPR011110">
    <property type="entry name" value="Reg_prop"/>
</dbReference>
<dbReference type="PROSITE" id="PS50109">
    <property type="entry name" value="HIS_KIN"/>
    <property type="match status" value="1"/>
</dbReference>
<sequence>MSEKTFDHDGYLWIASSNGLNRYDGYDFKVFTHDTGNPNSLGGTLARSTMTDREGRIWVGSRKLSRYDHKKEVFQNFDVSSQNSIYTIHQDRSGLLWIGGVGFGLRKINPETGELLQVFINEPANGNSIVSNTIHRIVNGQNNDLWLATDKGLEHFNIATGEFSHFSLRNSLIGVSGNYVRDLLLDSKGKLWLATAEGVVVLDPEINSWAHYQYSKFDPKSIATNDVWSVFEDSQGNIWIGTDKAGVNKYVPATDNFEHYQSGTGRNLIPNGAIFDIKEDMNGALWLSVFNSGVCRFSIHDLKFQIYQSKPTAPEKGPAFDNLLDIHEDKNGLIWIATDGGGISIFDPESQSFRHLKHNPDNRNSLSSNSVISIAESNDGILWFGTWGGGLNKYDPVHESFIHYKSDGLNKGGLSGNNIFDIRIDDQGVLWLSVWDKGLQRFDPVIEAFTDHSLDNDKASFNLKNRHINLQHKDKKGRLWVGGHDGLEMFDPAKMQVSSVNLNIQNDIYAVSETDDGVLWFATSEGLVGYDPETHRKEVYGVKQGLPDNFITGIEVDDKGRFWLGTRKGLSKFDPKTKRVENFGVSDGLQGWEFNRFSHLKSKDGTLYFGGTKGLNIFNPEYYYKNNRVPKVEITDLELFQKPVSVSNEGIFPEKISFLTEIQLSHEQRDVAFKFTALDFSAPEKNQFKYMLEGVDQDWNVVGSDDRRARYRNLDPGDYVFKVKAANNDGVWNDQGTSLAVIITPPWWDTVVAKVFFGLFVAGLIYAIHWIRCAHNLKREKKLEKLVQEKTEELENFNRFLEDRVVERTKELVSAKEKAEIADSSKSAFLANMSHELRTPLNAIIGFSQMMQSEVFGSLGNVKYREYIEDIYKSGSHLLGLINNILDVSQIETKDIILYEEPIRLSHVLNDVFSMLSFSANRKKLQLISEISPDLPLLYADKVRVKQILSNLVSNAIKFNKDGGVVRVFISGAAKQEIVIKVEDTGIGIEESRIPEVVTRFGQVESSLSRVNDGIGLGLSIVNDLCNLHQARFILESKFGEGTIVSVIFPKERTVPLKDPEKTGSLTQLKKKIS</sequence>
<keyword evidence="5" id="KW-0808">Transferase</keyword>
<dbReference type="InterPro" id="IPR003661">
    <property type="entry name" value="HisK_dim/P_dom"/>
</dbReference>
<dbReference type="FunFam" id="1.10.287.130:FF:000038">
    <property type="entry name" value="Sensory transduction histidine kinase"/>
    <property type="match status" value="1"/>
</dbReference>
<keyword evidence="7" id="KW-0418">Kinase</keyword>
<dbReference type="Pfam" id="PF07495">
    <property type="entry name" value="Y_Y_Y"/>
    <property type="match status" value="1"/>
</dbReference>
<dbReference type="PANTHER" id="PTHR43547:SF2">
    <property type="entry name" value="HYBRID SIGNAL TRANSDUCTION HISTIDINE KINASE C"/>
    <property type="match status" value="1"/>
</dbReference>
<dbReference type="SUPFAM" id="SSF63829">
    <property type="entry name" value="Calcium-dependent phosphotriesterase"/>
    <property type="match status" value="2"/>
</dbReference>
<dbReference type="FunFam" id="2.60.40.10:FF:000791">
    <property type="entry name" value="Two-component system sensor histidine kinase/response regulator"/>
    <property type="match status" value="1"/>
</dbReference>
<keyword evidence="9" id="KW-0902">Two-component regulatory system</keyword>
<dbReference type="PANTHER" id="PTHR43547">
    <property type="entry name" value="TWO-COMPONENT HISTIDINE KINASE"/>
    <property type="match status" value="1"/>
</dbReference>
<reference evidence="12 13" key="1">
    <citation type="submission" date="2015-03" db="EMBL/GenBank/DDBJ databases">
        <title>Genome sequence of Kiloniella sp. P1-1, isolated from the gut microflora of Pacific white shrimp, Penaeus vannamei.</title>
        <authorList>
            <person name="Shao Z."/>
            <person name="Wang L."/>
            <person name="Li X."/>
        </authorList>
    </citation>
    <scope>NUCLEOTIDE SEQUENCE [LARGE SCALE GENOMIC DNA]</scope>
    <source>
        <strain evidence="12 13">P1-1</strain>
    </source>
</reference>
<dbReference type="InterPro" id="IPR013783">
    <property type="entry name" value="Ig-like_fold"/>
</dbReference>
<dbReference type="PATRIC" id="fig|1549748.8.peg.1020"/>
<keyword evidence="8" id="KW-0067">ATP-binding</keyword>
<dbReference type="InterPro" id="IPR011123">
    <property type="entry name" value="Y_Y_Y"/>
</dbReference>
<evidence type="ECO:0000256" key="7">
    <source>
        <dbReference type="ARBA" id="ARBA00022777"/>
    </source>
</evidence>
<dbReference type="Gene3D" id="2.130.10.10">
    <property type="entry name" value="YVTN repeat-like/Quinoprotein amine dehydrogenase"/>
    <property type="match status" value="3"/>
</dbReference>
<keyword evidence="10" id="KW-0472">Membrane</keyword>
<evidence type="ECO:0000313" key="12">
    <source>
        <dbReference type="EMBL" id="KKJ78184.1"/>
    </source>
</evidence>
<organism evidence="12 13">
    <name type="scientific">Kiloniella litopenaei</name>
    <dbReference type="NCBI Taxonomy" id="1549748"/>
    <lineage>
        <taxon>Bacteria</taxon>
        <taxon>Pseudomonadati</taxon>
        <taxon>Pseudomonadota</taxon>
        <taxon>Alphaproteobacteria</taxon>
        <taxon>Rhodospirillales</taxon>
        <taxon>Kiloniellaceae</taxon>
        <taxon>Kiloniella</taxon>
    </lineage>
</organism>
<evidence type="ECO:0000256" key="6">
    <source>
        <dbReference type="ARBA" id="ARBA00022741"/>
    </source>
</evidence>
<dbReference type="InterPro" id="IPR004358">
    <property type="entry name" value="Sig_transdc_His_kin-like_C"/>
</dbReference>
<evidence type="ECO:0000256" key="9">
    <source>
        <dbReference type="ARBA" id="ARBA00023012"/>
    </source>
</evidence>
<dbReference type="STRING" id="1549748.WH95_02245"/>
<dbReference type="InterPro" id="IPR003594">
    <property type="entry name" value="HATPase_dom"/>
</dbReference>
<evidence type="ECO:0000256" key="1">
    <source>
        <dbReference type="ARBA" id="ARBA00000085"/>
    </source>
</evidence>
<dbReference type="EMBL" id="LANI01000002">
    <property type="protein sequence ID" value="KKJ78184.1"/>
    <property type="molecule type" value="Genomic_DNA"/>
</dbReference>
<gene>
    <name evidence="12" type="ORF">WH95_02245</name>
</gene>
<feature type="domain" description="Histidine kinase" evidence="11">
    <location>
        <begin position="832"/>
        <end position="1053"/>
    </location>
</feature>
<comment type="caution">
    <text evidence="12">The sequence shown here is derived from an EMBL/GenBank/DDBJ whole genome shotgun (WGS) entry which is preliminary data.</text>
</comment>
<name>A0A0M2RCN4_9PROT</name>
<dbReference type="Pfam" id="PF02518">
    <property type="entry name" value="HATPase_c"/>
    <property type="match status" value="1"/>
</dbReference>
<dbReference type="InterPro" id="IPR036890">
    <property type="entry name" value="HATPase_C_sf"/>
</dbReference>
<evidence type="ECO:0000313" key="13">
    <source>
        <dbReference type="Proteomes" id="UP000034491"/>
    </source>
</evidence>
<dbReference type="SUPFAM" id="SSF55874">
    <property type="entry name" value="ATPase domain of HSP90 chaperone/DNA topoisomerase II/histidine kinase"/>
    <property type="match status" value="1"/>
</dbReference>
<comment type="subcellular location">
    <subcellularLocation>
        <location evidence="2">Membrane</location>
    </subcellularLocation>
</comment>
<dbReference type="PRINTS" id="PR00344">
    <property type="entry name" value="BCTRLSENSOR"/>
</dbReference>
<keyword evidence="13" id="KW-1185">Reference proteome</keyword>
<dbReference type="Proteomes" id="UP000034491">
    <property type="component" value="Unassembled WGS sequence"/>
</dbReference>
<proteinExistence type="predicted"/>
<dbReference type="Pfam" id="PF00512">
    <property type="entry name" value="HisKA"/>
    <property type="match status" value="1"/>
</dbReference>